<comment type="caution">
    <text evidence="2">The sequence shown here is derived from an EMBL/GenBank/DDBJ whole genome shotgun (WGS) entry which is preliminary data.</text>
</comment>
<reference evidence="2 3" key="1">
    <citation type="submission" date="2013-11" db="EMBL/GenBank/DDBJ databases">
        <title>The Genome Sequence of Phytophthora parasitica P1976.</title>
        <authorList>
            <consortium name="The Broad Institute Genomics Platform"/>
            <person name="Russ C."/>
            <person name="Tyler B."/>
            <person name="Panabieres F."/>
            <person name="Shan W."/>
            <person name="Tripathy S."/>
            <person name="Grunwald N."/>
            <person name="Machado M."/>
            <person name="Johnson C.S."/>
            <person name="Walker B."/>
            <person name="Young S."/>
            <person name="Zeng Q."/>
            <person name="Gargeya S."/>
            <person name="Fitzgerald M."/>
            <person name="Haas B."/>
            <person name="Abouelleil A."/>
            <person name="Allen A.W."/>
            <person name="Alvarado L."/>
            <person name="Arachchi H.M."/>
            <person name="Berlin A.M."/>
            <person name="Chapman S.B."/>
            <person name="Gainer-Dewar J."/>
            <person name="Goldberg J."/>
            <person name="Griggs A."/>
            <person name="Gujja S."/>
            <person name="Hansen M."/>
            <person name="Howarth C."/>
            <person name="Imamovic A."/>
            <person name="Ireland A."/>
            <person name="Larimer J."/>
            <person name="McCowan C."/>
            <person name="Murphy C."/>
            <person name="Pearson M."/>
            <person name="Poon T.W."/>
            <person name="Priest M."/>
            <person name="Roberts A."/>
            <person name="Saif S."/>
            <person name="Shea T."/>
            <person name="Sisk P."/>
            <person name="Sykes S."/>
            <person name="Wortman J."/>
            <person name="Nusbaum C."/>
            <person name="Birren B."/>
        </authorList>
    </citation>
    <scope>NUCLEOTIDE SEQUENCE [LARGE SCALE GENOMIC DNA]</scope>
    <source>
        <strain evidence="2 3">P1976</strain>
    </source>
</reference>
<name>A0A081B098_PHYNI</name>
<sequence length="172" mass="19696">HFYVVAKTTSALVCQLPANNTAVCQPLDVGVMGPLKKKITTFWVAETHKSTKGKCAQCGLVKNCNWDKECRWQSKCVCCALCGLGEDCECWNHCQCWDECLCGVACLCSEECMCVVDETTELPHHQKEERKKPAAKRKKQNQARAEEYRRSPISRIIKAWRRFEDRGHRQEI</sequence>
<evidence type="ECO:0000313" key="2">
    <source>
        <dbReference type="EMBL" id="ETO84559.1"/>
    </source>
</evidence>
<evidence type="ECO:0000256" key="1">
    <source>
        <dbReference type="SAM" id="MobiDB-lite"/>
    </source>
</evidence>
<protein>
    <submittedName>
        <fullName evidence="2">Uncharacterized protein</fullName>
    </submittedName>
</protein>
<feature type="region of interest" description="Disordered" evidence="1">
    <location>
        <begin position="125"/>
        <end position="150"/>
    </location>
</feature>
<accession>A0A081B098</accession>
<dbReference type="Proteomes" id="UP000028582">
    <property type="component" value="Unassembled WGS sequence"/>
</dbReference>
<dbReference type="AlphaFoldDB" id="A0A081B098"/>
<evidence type="ECO:0000313" key="3">
    <source>
        <dbReference type="Proteomes" id="UP000028582"/>
    </source>
</evidence>
<dbReference type="EMBL" id="ANJA01000279">
    <property type="protein sequence ID" value="ETO84559.1"/>
    <property type="molecule type" value="Genomic_DNA"/>
</dbReference>
<organism evidence="2 3">
    <name type="scientific">Phytophthora nicotianae P1976</name>
    <dbReference type="NCBI Taxonomy" id="1317066"/>
    <lineage>
        <taxon>Eukaryota</taxon>
        <taxon>Sar</taxon>
        <taxon>Stramenopiles</taxon>
        <taxon>Oomycota</taxon>
        <taxon>Peronosporomycetes</taxon>
        <taxon>Peronosporales</taxon>
        <taxon>Peronosporaceae</taxon>
        <taxon>Phytophthora</taxon>
    </lineage>
</organism>
<feature type="non-terminal residue" evidence="2">
    <location>
        <position position="1"/>
    </location>
</feature>
<gene>
    <name evidence="2" type="ORF">F444_01548</name>
</gene>
<proteinExistence type="predicted"/>